<proteinExistence type="predicted"/>
<dbReference type="InterPro" id="IPR000010">
    <property type="entry name" value="Cystatin_dom"/>
</dbReference>
<dbReference type="CDD" id="cd00042">
    <property type="entry name" value="CY"/>
    <property type="match status" value="1"/>
</dbReference>
<dbReference type="Pfam" id="PF16845">
    <property type="entry name" value="SQAPI"/>
    <property type="match status" value="1"/>
</dbReference>
<dbReference type="EMBL" id="JACEIK010000041">
    <property type="protein sequence ID" value="MCD7447616.1"/>
    <property type="molecule type" value="Genomic_DNA"/>
</dbReference>
<dbReference type="PANTHER" id="PTHR47364:SF19">
    <property type="entry name" value="CYSTEINE PROTEINASE INHIBITOR 1-LIKE"/>
    <property type="match status" value="1"/>
</dbReference>
<dbReference type="Gene3D" id="3.10.450.10">
    <property type="match status" value="1"/>
</dbReference>
<dbReference type="Proteomes" id="UP000823775">
    <property type="component" value="Unassembled WGS sequence"/>
</dbReference>
<keyword evidence="6" id="KW-1185">Reference proteome</keyword>
<protein>
    <recommendedName>
        <fullName evidence="4">Cystatin domain-containing protein</fullName>
    </recommendedName>
</protein>
<sequence length="133" mass="14815">MAIKFNPILGTLLVVIATVLLHVSDAWGGRSGVIVGSWMPIDITNPRVVEIGKFAVDKHNEETKTKLEFQNIIKGEAQIIAGINYRLVITAKNGGSTHNYLAEAWEKPWENFRNLTFFGECSLENGEPKCIFI</sequence>
<evidence type="ECO:0000256" key="1">
    <source>
        <dbReference type="ARBA" id="ARBA00022690"/>
    </source>
</evidence>
<dbReference type="SUPFAM" id="SSF54403">
    <property type="entry name" value="Cystatin/monellin"/>
    <property type="match status" value="1"/>
</dbReference>
<comment type="caution">
    <text evidence="5">The sequence shown here is derived from an EMBL/GenBank/DDBJ whole genome shotgun (WGS) entry which is preliminary data.</text>
</comment>
<dbReference type="InterPro" id="IPR046350">
    <property type="entry name" value="Cystatin_sf"/>
</dbReference>
<name>A0ABS8RLE3_DATST</name>
<evidence type="ECO:0000313" key="6">
    <source>
        <dbReference type="Proteomes" id="UP000823775"/>
    </source>
</evidence>
<evidence type="ECO:0000256" key="2">
    <source>
        <dbReference type="ARBA" id="ARBA00022704"/>
    </source>
</evidence>
<keyword evidence="2" id="KW-0789">Thiol protease inhibitor</keyword>
<dbReference type="PANTHER" id="PTHR47364">
    <property type="entry name" value="CYSTEINE PROTEINASE INHIBITOR 5"/>
    <property type="match status" value="1"/>
</dbReference>
<feature type="domain" description="Cystatin" evidence="4">
    <location>
        <begin position="33"/>
        <end position="122"/>
    </location>
</feature>
<feature type="chain" id="PRO_5045562490" description="Cystatin domain-containing protein" evidence="3">
    <location>
        <begin position="29"/>
        <end position="133"/>
    </location>
</feature>
<evidence type="ECO:0000313" key="5">
    <source>
        <dbReference type="EMBL" id="MCD7447616.1"/>
    </source>
</evidence>
<evidence type="ECO:0000259" key="4">
    <source>
        <dbReference type="SMART" id="SM00043"/>
    </source>
</evidence>
<accession>A0ABS8RLE3</accession>
<keyword evidence="1" id="KW-0646">Protease inhibitor</keyword>
<gene>
    <name evidence="5" type="ORF">HAX54_032234</name>
</gene>
<organism evidence="5 6">
    <name type="scientific">Datura stramonium</name>
    <name type="common">Jimsonweed</name>
    <name type="synonym">Common thornapple</name>
    <dbReference type="NCBI Taxonomy" id="4076"/>
    <lineage>
        <taxon>Eukaryota</taxon>
        <taxon>Viridiplantae</taxon>
        <taxon>Streptophyta</taxon>
        <taxon>Embryophyta</taxon>
        <taxon>Tracheophyta</taxon>
        <taxon>Spermatophyta</taxon>
        <taxon>Magnoliopsida</taxon>
        <taxon>eudicotyledons</taxon>
        <taxon>Gunneridae</taxon>
        <taxon>Pentapetalae</taxon>
        <taxon>asterids</taxon>
        <taxon>lamiids</taxon>
        <taxon>Solanales</taxon>
        <taxon>Solanaceae</taxon>
        <taxon>Solanoideae</taxon>
        <taxon>Datureae</taxon>
        <taxon>Datura</taxon>
    </lineage>
</organism>
<evidence type="ECO:0000256" key="3">
    <source>
        <dbReference type="SAM" id="SignalP"/>
    </source>
</evidence>
<feature type="signal peptide" evidence="3">
    <location>
        <begin position="1"/>
        <end position="28"/>
    </location>
</feature>
<keyword evidence="3" id="KW-0732">Signal</keyword>
<dbReference type="SMART" id="SM00043">
    <property type="entry name" value="CY"/>
    <property type="match status" value="1"/>
</dbReference>
<reference evidence="5 6" key="1">
    <citation type="journal article" date="2021" name="BMC Genomics">
        <title>Datura genome reveals duplications of psychoactive alkaloid biosynthetic genes and high mutation rate following tissue culture.</title>
        <authorList>
            <person name="Rajewski A."/>
            <person name="Carter-House D."/>
            <person name="Stajich J."/>
            <person name="Litt A."/>
        </authorList>
    </citation>
    <scope>NUCLEOTIDE SEQUENCE [LARGE SCALE GENOMIC DNA]</scope>
    <source>
        <strain evidence="5">AR-01</strain>
    </source>
</reference>